<evidence type="ECO:0000313" key="14">
    <source>
        <dbReference type="EMBL" id="KAH3663551.1"/>
    </source>
</evidence>
<dbReference type="Pfam" id="PF05011">
    <property type="entry name" value="DBR1"/>
    <property type="match status" value="1"/>
</dbReference>
<comment type="cofactor">
    <cofactor evidence="2">
        <name>Zn(2+)</name>
        <dbReference type="ChEBI" id="CHEBI:29105"/>
    </cofactor>
</comment>
<evidence type="ECO:0000256" key="5">
    <source>
        <dbReference type="ARBA" id="ARBA00006045"/>
    </source>
</evidence>
<dbReference type="PANTHER" id="PTHR12849:SF0">
    <property type="entry name" value="LARIAT DEBRANCHING ENZYME"/>
    <property type="match status" value="1"/>
</dbReference>
<evidence type="ECO:0000256" key="6">
    <source>
        <dbReference type="ARBA" id="ARBA00022664"/>
    </source>
</evidence>
<organism evidence="14 15">
    <name type="scientific">Ogataea philodendri</name>
    <dbReference type="NCBI Taxonomy" id="1378263"/>
    <lineage>
        <taxon>Eukaryota</taxon>
        <taxon>Fungi</taxon>
        <taxon>Dikarya</taxon>
        <taxon>Ascomycota</taxon>
        <taxon>Saccharomycotina</taxon>
        <taxon>Pichiomycetes</taxon>
        <taxon>Pichiales</taxon>
        <taxon>Pichiaceae</taxon>
        <taxon>Ogataea</taxon>
    </lineage>
</organism>
<evidence type="ECO:0000256" key="4">
    <source>
        <dbReference type="ARBA" id="ARBA00004123"/>
    </source>
</evidence>
<protein>
    <recommendedName>
        <fullName evidence="13">Lariat debranching enzyme C-terminal domain-containing protein</fullName>
    </recommendedName>
</protein>
<keyword evidence="7" id="KW-0479">Metal-binding</keyword>
<sequence length="389" mass="44978">MLTVAVEGCCHGQLNAIYKSLPAVVDLLIICGDFQSVRNAADLKCLAVPQKYRQMGDFQDYYTGRRKAPVMTIFVGGNHEASNYLTELKHGGFVAPNIYYLGQSGVVWYKGLRIAGISGIYNEPHFYTARTETLPYDRSTIRSVYHYRHSNLLPLQLLRPSNETIMISHDWPEGIYDYGLKDQLLKNKPFFKTDIERRCLGSPPLMGLLRHLRPRYWFSAHLHTKFEANVPWKSARPEEKLNVQEIDLDLELTPSSTDSLPTRFLALDKCLPRRKYLEILRLAQTEMPANLKGLKFSYDPEYISIIQTVSKYQDQLETEPSDELVSEILEKCQERREQLESLDPKEYRKLMNIDVEFVRTAPAKESTVQEYINPQTVRFTEKFLAQPLK</sequence>
<name>A0A9P8P208_9ASCO</name>
<keyword evidence="8" id="KW-0378">Hydrolase</keyword>
<dbReference type="CDD" id="cd21372">
    <property type="entry name" value="cwf21_CWC21-like"/>
    <property type="match status" value="1"/>
</dbReference>
<evidence type="ECO:0000313" key="15">
    <source>
        <dbReference type="Proteomes" id="UP000769157"/>
    </source>
</evidence>
<dbReference type="SMART" id="SM01124">
    <property type="entry name" value="DBR1"/>
    <property type="match status" value="1"/>
</dbReference>
<dbReference type="Proteomes" id="UP000769157">
    <property type="component" value="Unassembled WGS sequence"/>
</dbReference>
<dbReference type="CDD" id="cd00844">
    <property type="entry name" value="MPP_Dbr1_N"/>
    <property type="match status" value="1"/>
</dbReference>
<evidence type="ECO:0000256" key="1">
    <source>
        <dbReference type="ARBA" id="ARBA00001936"/>
    </source>
</evidence>
<dbReference type="EMBL" id="JAEUBE010000366">
    <property type="protein sequence ID" value="KAH3663551.1"/>
    <property type="molecule type" value="Genomic_DNA"/>
</dbReference>
<comment type="cofactor">
    <cofactor evidence="3">
        <name>Fe(2+)</name>
        <dbReference type="ChEBI" id="CHEBI:29033"/>
    </cofactor>
</comment>
<keyword evidence="12" id="KW-0539">Nucleus</keyword>
<dbReference type="AlphaFoldDB" id="A0A9P8P208"/>
<evidence type="ECO:0000256" key="9">
    <source>
        <dbReference type="ARBA" id="ARBA00022833"/>
    </source>
</evidence>
<dbReference type="InterPro" id="IPR007708">
    <property type="entry name" value="DBR1_C"/>
</dbReference>
<reference evidence="14" key="1">
    <citation type="journal article" date="2021" name="Open Biol.">
        <title>Shared evolutionary footprints suggest mitochondrial oxidative damage underlies multiple complex I losses in fungi.</title>
        <authorList>
            <person name="Schikora-Tamarit M.A."/>
            <person name="Marcet-Houben M."/>
            <person name="Nosek J."/>
            <person name="Gabaldon T."/>
        </authorList>
    </citation>
    <scope>NUCLEOTIDE SEQUENCE</scope>
    <source>
        <strain evidence="14">CBS6075</strain>
    </source>
</reference>
<dbReference type="GO" id="GO:0000398">
    <property type="term" value="P:mRNA splicing, via spliceosome"/>
    <property type="evidence" value="ECO:0007669"/>
    <property type="project" value="TreeGrafter"/>
</dbReference>
<proteinExistence type="inferred from homology"/>
<dbReference type="SUPFAM" id="SSF56300">
    <property type="entry name" value="Metallo-dependent phosphatases"/>
    <property type="match status" value="1"/>
</dbReference>
<evidence type="ECO:0000256" key="8">
    <source>
        <dbReference type="ARBA" id="ARBA00022801"/>
    </source>
</evidence>
<accession>A0A9P8P208</accession>
<keyword evidence="11" id="KW-0464">Manganese</keyword>
<evidence type="ECO:0000256" key="10">
    <source>
        <dbReference type="ARBA" id="ARBA00023004"/>
    </source>
</evidence>
<feature type="domain" description="Lariat debranching enzyme C-terminal" evidence="13">
    <location>
        <begin position="253"/>
        <end position="383"/>
    </location>
</feature>
<keyword evidence="10" id="KW-0408">Iron</keyword>
<dbReference type="InterPro" id="IPR004843">
    <property type="entry name" value="Calcineurin-like_PHP"/>
</dbReference>
<comment type="caution">
    <text evidence="14">The sequence shown here is derived from an EMBL/GenBank/DDBJ whole genome shotgun (WGS) entry which is preliminary data.</text>
</comment>
<evidence type="ECO:0000256" key="11">
    <source>
        <dbReference type="ARBA" id="ARBA00023211"/>
    </source>
</evidence>
<evidence type="ECO:0000256" key="2">
    <source>
        <dbReference type="ARBA" id="ARBA00001947"/>
    </source>
</evidence>
<gene>
    <name evidence="14" type="ORF">OGAPHI_004952</name>
</gene>
<evidence type="ECO:0000256" key="7">
    <source>
        <dbReference type="ARBA" id="ARBA00022723"/>
    </source>
</evidence>
<dbReference type="Pfam" id="PF00149">
    <property type="entry name" value="Metallophos"/>
    <property type="match status" value="1"/>
</dbReference>
<comment type="cofactor">
    <cofactor evidence="1">
        <name>Mn(2+)</name>
        <dbReference type="ChEBI" id="CHEBI:29035"/>
    </cofactor>
</comment>
<evidence type="ECO:0000259" key="13">
    <source>
        <dbReference type="SMART" id="SM01124"/>
    </source>
</evidence>
<dbReference type="InterPro" id="IPR041816">
    <property type="entry name" value="Dbr1_N"/>
</dbReference>
<dbReference type="GO" id="GO:0005634">
    <property type="term" value="C:nucleus"/>
    <property type="evidence" value="ECO:0007669"/>
    <property type="project" value="UniProtKB-SubCell"/>
</dbReference>
<dbReference type="GO" id="GO:0046872">
    <property type="term" value="F:metal ion binding"/>
    <property type="evidence" value="ECO:0007669"/>
    <property type="project" value="UniProtKB-KW"/>
</dbReference>
<keyword evidence="9" id="KW-0862">Zinc</keyword>
<dbReference type="PANTHER" id="PTHR12849">
    <property type="entry name" value="RNA LARIAT DEBRANCHING ENZYME"/>
    <property type="match status" value="1"/>
</dbReference>
<comment type="similarity">
    <text evidence="5">Belongs to the lariat debranching enzyme family.</text>
</comment>
<keyword evidence="15" id="KW-1185">Reference proteome</keyword>
<dbReference type="InterPro" id="IPR029052">
    <property type="entry name" value="Metallo-depent_PP-like"/>
</dbReference>
<dbReference type="RefSeq" id="XP_046059887.1">
    <property type="nucleotide sequence ID" value="XM_046206085.1"/>
</dbReference>
<evidence type="ECO:0000256" key="3">
    <source>
        <dbReference type="ARBA" id="ARBA00001954"/>
    </source>
</evidence>
<keyword evidence="6" id="KW-0507">mRNA processing</keyword>
<comment type="subcellular location">
    <subcellularLocation>
        <location evidence="4">Nucleus</location>
    </subcellularLocation>
</comment>
<evidence type="ECO:0000256" key="12">
    <source>
        <dbReference type="ARBA" id="ARBA00023242"/>
    </source>
</evidence>
<dbReference type="OrthoDB" id="407609at2759"/>
<dbReference type="GeneID" id="70236916"/>
<reference evidence="14" key="2">
    <citation type="submission" date="2021-01" db="EMBL/GenBank/DDBJ databases">
        <authorList>
            <person name="Schikora-Tamarit M.A."/>
        </authorList>
    </citation>
    <scope>NUCLEOTIDE SEQUENCE</scope>
    <source>
        <strain evidence="14">CBS6075</strain>
    </source>
</reference>
<dbReference type="GO" id="GO:0008419">
    <property type="term" value="F:RNA lariat debranching enzyme activity"/>
    <property type="evidence" value="ECO:0007669"/>
    <property type="project" value="TreeGrafter"/>
</dbReference>